<dbReference type="OrthoDB" id="4230779at2"/>
<evidence type="ECO:0000256" key="1">
    <source>
        <dbReference type="ARBA" id="ARBA00023002"/>
    </source>
</evidence>
<dbReference type="GO" id="GO:0071949">
    <property type="term" value="F:FAD binding"/>
    <property type="evidence" value="ECO:0007669"/>
    <property type="project" value="InterPro"/>
</dbReference>
<dbReference type="SUPFAM" id="SSF51905">
    <property type="entry name" value="FAD/NAD(P)-binding domain"/>
    <property type="match status" value="1"/>
</dbReference>
<dbReference type="Proteomes" id="UP000199118">
    <property type="component" value="Unassembled WGS sequence"/>
</dbReference>
<gene>
    <name evidence="4" type="ORF">SAMN05444336_101604</name>
</gene>
<keyword evidence="2" id="KW-0503">Monooxygenase</keyword>
<dbReference type="InterPro" id="IPR036188">
    <property type="entry name" value="FAD/NAD-bd_sf"/>
</dbReference>
<name>A0A1H2SAL8_9RHOB</name>
<reference evidence="4 5" key="1">
    <citation type="submission" date="2016-10" db="EMBL/GenBank/DDBJ databases">
        <authorList>
            <person name="de Groot N.N."/>
        </authorList>
    </citation>
    <scope>NUCLEOTIDE SEQUENCE [LARGE SCALE GENOMIC DNA]</scope>
    <source>
        <strain evidence="4 5">DSM 17890</strain>
    </source>
</reference>
<proteinExistence type="predicted"/>
<feature type="domain" description="FAD-binding" evidence="3">
    <location>
        <begin position="2"/>
        <end position="166"/>
    </location>
</feature>
<keyword evidence="5" id="KW-1185">Reference proteome</keyword>
<dbReference type="Pfam" id="PF01494">
    <property type="entry name" value="FAD_binding_3"/>
    <property type="match status" value="2"/>
</dbReference>
<dbReference type="PRINTS" id="PR00420">
    <property type="entry name" value="RNGMNOXGNASE"/>
</dbReference>
<dbReference type="PANTHER" id="PTHR13789:SF268">
    <property type="entry name" value="5-METHYLPHENAZINE-1-CARBOXYLATE 1-MONOOXYGENASE"/>
    <property type="match status" value="1"/>
</dbReference>
<dbReference type="Gene3D" id="3.50.50.60">
    <property type="entry name" value="FAD/NAD(P)-binding domain"/>
    <property type="match status" value="1"/>
</dbReference>
<dbReference type="InterPro" id="IPR002938">
    <property type="entry name" value="FAD-bd"/>
</dbReference>
<evidence type="ECO:0000313" key="4">
    <source>
        <dbReference type="EMBL" id="SDW28713.1"/>
    </source>
</evidence>
<evidence type="ECO:0000259" key="3">
    <source>
        <dbReference type="Pfam" id="PF01494"/>
    </source>
</evidence>
<dbReference type="InterPro" id="IPR050493">
    <property type="entry name" value="FAD-dep_Monooxygenase_BioMet"/>
</dbReference>
<dbReference type="AlphaFoldDB" id="A0A1H2SAL8"/>
<feature type="domain" description="FAD-binding" evidence="3">
    <location>
        <begin position="289"/>
        <end position="350"/>
    </location>
</feature>
<dbReference type="STRING" id="356660.SAMN05444336_101604"/>
<evidence type="ECO:0000313" key="5">
    <source>
        <dbReference type="Proteomes" id="UP000199118"/>
    </source>
</evidence>
<organism evidence="4 5">
    <name type="scientific">Albimonas donghaensis</name>
    <dbReference type="NCBI Taxonomy" id="356660"/>
    <lineage>
        <taxon>Bacteria</taxon>
        <taxon>Pseudomonadati</taxon>
        <taxon>Pseudomonadota</taxon>
        <taxon>Alphaproteobacteria</taxon>
        <taxon>Rhodobacterales</taxon>
        <taxon>Paracoccaceae</taxon>
        <taxon>Albimonas</taxon>
    </lineage>
</organism>
<dbReference type="Gene3D" id="3.30.9.30">
    <property type="match status" value="1"/>
</dbReference>
<keyword evidence="1" id="KW-0560">Oxidoreductase</keyword>
<dbReference type="EMBL" id="FNMZ01000001">
    <property type="protein sequence ID" value="SDW28713.1"/>
    <property type="molecule type" value="Genomic_DNA"/>
</dbReference>
<dbReference type="GO" id="GO:0004497">
    <property type="term" value="F:monooxygenase activity"/>
    <property type="evidence" value="ECO:0007669"/>
    <property type="project" value="UniProtKB-KW"/>
</dbReference>
<dbReference type="RefSeq" id="WP_092679632.1">
    <property type="nucleotide sequence ID" value="NZ_FNMZ01000001.1"/>
</dbReference>
<dbReference type="PANTHER" id="PTHR13789">
    <property type="entry name" value="MONOOXYGENASE"/>
    <property type="match status" value="1"/>
</dbReference>
<evidence type="ECO:0000256" key="2">
    <source>
        <dbReference type="ARBA" id="ARBA00023033"/>
    </source>
</evidence>
<sequence length="420" mass="45005">MTVLIAGAGIAGLTLALTCHQIGLRARVFEAARELRPLGVGINLQPNAVRELEALGLGPDLARIGVETRDWGLHSKTGREIWTEPRGRAAGYRWPQFSVHRGALQMALLREVRARLGEHAVTPGARAAGFATQGEEAVLRLDDGGEARGRALVAADGLHSAIRAAMHPGEGRPIWSGAVLWRGATRAKPFLSGASMALVGTMAQRFVAYPISAPDPDTGEALINWIAELKFDPSGGWTRSDWNRRAEASEFLPRFEGWRFGWIDAPALIRATDEIFEYPMVDRDPAPFWTVGRTTLIGDAAHVMYPVGSNGASQAVMDARALGRAFLDHGVGPAALAAYEAQQRPATSRMILATRGSGPDALLGVVEDRCGGDFDRIEDVIPRAEMDAFQARWKGIAGLAREALNDAPPIIPEGALAPAG</sequence>
<dbReference type="NCBIfam" id="NF005720">
    <property type="entry name" value="PRK07538.1"/>
    <property type="match status" value="1"/>
</dbReference>
<protein>
    <submittedName>
        <fullName evidence="4">2-polyprenyl-6-methoxyphenol hydroxylase</fullName>
    </submittedName>
</protein>
<dbReference type="SUPFAM" id="SSF54373">
    <property type="entry name" value="FAD-linked reductases, C-terminal domain"/>
    <property type="match status" value="1"/>
</dbReference>
<accession>A0A1H2SAL8</accession>